<dbReference type="SMART" id="SM00116">
    <property type="entry name" value="CBS"/>
    <property type="match status" value="2"/>
</dbReference>
<dbReference type="InterPro" id="IPR051257">
    <property type="entry name" value="Diverse_CBS-Domain"/>
</dbReference>
<dbReference type="Gene3D" id="3.10.580.10">
    <property type="entry name" value="CBS-domain"/>
    <property type="match status" value="1"/>
</dbReference>
<accession>A0A1M6J2Z0</accession>
<gene>
    <name evidence="4" type="ORF">SAMN02745248_00018</name>
</gene>
<dbReference type="RefSeq" id="WP_072900948.1">
    <property type="nucleotide sequence ID" value="NZ_FRAD01000003.1"/>
</dbReference>
<evidence type="ECO:0000313" key="5">
    <source>
        <dbReference type="Proteomes" id="UP000183952"/>
    </source>
</evidence>
<proteinExistence type="predicted"/>
<dbReference type="STRING" id="1121331.SAMN02745248_00018"/>
<feature type="domain" description="CBS" evidence="3">
    <location>
        <begin position="7"/>
        <end position="68"/>
    </location>
</feature>
<reference evidence="4 5" key="1">
    <citation type="submission" date="2016-11" db="EMBL/GenBank/DDBJ databases">
        <authorList>
            <person name="Jaros S."/>
            <person name="Januszkiewicz K."/>
            <person name="Wedrychowicz H."/>
        </authorList>
    </citation>
    <scope>NUCLEOTIDE SEQUENCE [LARGE SCALE GENOMIC DNA]</scope>
    <source>
        <strain evidence="4 5">DSM 3090</strain>
    </source>
</reference>
<dbReference type="Pfam" id="PF00571">
    <property type="entry name" value="CBS"/>
    <property type="match status" value="2"/>
</dbReference>
<evidence type="ECO:0000259" key="3">
    <source>
        <dbReference type="PROSITE" id="PS51371"/>
    </source>
</evidence>
<name>A0A1M6J2Z0_9CLOT</name>
<keyword evidence="5" id="KW-1185">Reference proteome</keyword>
<dbReference type="InterPro" id="IPR000644">
    <property type="entry name" value="CBS_dom"/>
</dbReference>
<dbReference type="Proteomes" id="UP000183952">
    <property type="component" value="Unassembled WGS sequence"/>
</dbReference>
<dbReference type="PANTHER" id="PTHR43080:SF26">
    <property type="entry name" value="REGULATORY PROTEIN"/>
    <property type="match status" value="1"/>
</dbReference>
<dbReference type="EMBL" id="FRAD01000003">
    <property type="protein sequence ID" value="SHJ40901.1"/>
    <property type="molecule type" value="Genomic_DNA"/>
</dbReference>
<organism evidence="4 5">
    <name type="scientific">Hathewaya proteolytica DSM 3090</name>
    <dbReference type="NCBI Taxonomy" id="1121331"/>
    <lineage>
        <taxon>Bacteria</taxon>
        <taxon>Bacillati</taxon>
        <taxon>Bacillota</taxon>
        <taxon>Clostridia</taxon>
        <taxon>Eubacteriales</taxon>
        <taxon>Clostridiaceae</taxon>
        <taxon>Hathewaya</taxon>
    </lineage>
</organism>
<sequence length="144" mass="16585">MNIAFFIKPKLEVVYLKDSDTLEDGLEILKEHKFTSIPIIDGKGRYIDSISEGDVLWYLRDLMNSDDSTDLNDKMKTIQMSQVPRFRKNSPVRINSDMENLISMSICQNFVPVVDDDNVFIGIITRSSIINYCFCTMKQKKSMA</sequence>
<dbReference type="OrthoDB" id="384703at2"/>
<evidence type="ECO:0000313" key="4">
    <source>
        <dbReference type="EMBL" id="SHJ40901.1"/>
    </source>
</evidence>
<dbReference type="PROSITE" id="PS51371">
    <property type="entry name" value="CBS"/>
    <property type="match status" value="1"/>
</dbReference>
<dbReference type="InterPro" id="IPR046342">
    <property type="entry name" value="CBS_dom_sf"/>
</dbReference>
<evidence type="ECO:0000256" key="1">
    <source>
        <dbReference type="ARBA" id="ARBA00023122"/>
    </source>
</evidence>
<evidence type="ECO:0000256" key="2">
    <source>
        <dbReference type="PROSITE-ProRule" id="PRU00703"/>
    </source>
</evidence>
<dbReference type="AlphaFoldDB" id="A0A1M6J2Z0"/>
<dbReference type="PANTHER" id="PTHR43080">
    <property type="entry name" value="CBS DOMAIN-CONTAINING PROTEIN CBSX3, MITOCHONDRIAL"/>
    <property type="match status" value="1"/>
</dbReference>
<protein>
    <submittedName>
        <fullName evidence="4">CBS domain-containing protein</fullName>
    </submittedName>
</protein>
<dbReference type="SUPFAM" id="SSF54631">
    <property type="entry name" value="CBS-domain pair"/>
    <property type="match status" value="1"/>
</dbReference>
<keyword evidence="1 2" id="KW-0129">CBS domain</keyword>